<organism evidence="2 3">
    <name type="scientific">Cricetulus griseus</name>
    <name type="common">Chinese hamster</name>
    <name type="synonym">Cricetulus barabensis griseus</name>
    <dbReference type="NCBI Taxonomy" id="10029"/>
    <lineage>
        <taxon>Eukaryota</taxon>
        <taxon>Metazoa</taxon>
        <taxon>Chordata</taxon>
        <taxon>Craniata</taxon>
        <taxon>Vertebrata</taxon>
        <taxon>Euteleostomi</taxon>
        <taxon>Mammalia</taxon>
        <taxon>Eutheria</taxon>
        <taxon>Euarchontoglires</taxon>
        <taxon>Glires</taxon>
        <taxon>Rodentia</taxon>
        <taxon>Myomorpha</taxon>
        <taxon>Muroidea</taxon>
        <taxon>Cricetidae</taxon>
        <taxon>Cricetinae</taxon>
        <taxon>Cricetulus</taxon>
    </lineage>
</organism>
<feature type="coiled-coil region" evidence="1">
    <location>
        <begin position="187"/>
        <end position="214"/>
    </location>
</feature>
<dbReference type="Gene3D" id="1.10.287.210">
    <property type="match status" value="1"/>
</dbReference>
<evidence type="ECO:0000313" key="2">
    <source>
        <dbReference type="EMBL" id="EGW02405.1"/>
    </source>
</evidence>
<dbReference type="EMBL" id="JH000914">
    <property type="protein sequence ID" value="EGW02405.1"/>
    <property type="molecule type" value="Genomic_DNA"/>
</dbReference>
<protein>
    <submittedName>
        <fullName evidence="2">Envelope glycoprotein</fullName>
    </submittedName>
</protein>
<name>G3HY79_CRIGR</name>
<evidence type="ECO:0000256" key="1">
    <source>
        <dbReference type="SAM" id="Coils"/>
    </source>
</evidence>
<dbReference type="SUPFAM" id="SSF58069">
    <property type="entry name" value="Virus ectodomain"/>
    <property type="match status" value="1"/>
</dbReference>
<dbReference type="CDD" id="cd09851">
    <property type="entry name" value="HTLV-1-like_HR1-HR2"/>
    <property type="match status" value="1"/>
</dbReference>
<dbReference type="InterPro" id="IPR018154">
    <property type="entry name" value="TLV/ENV_coat_polyprotein"/>
</dbReference>
<proteinExistence type="predicted"/>
<gene>
    <name evidence="2" type="ORF">I79_016001</name>
</gene>
<dbReference type="STRING" id="10029.G3HY79"/>
<dbReference type="PANTHER" id="PTHR10424">
    <property type="entry name" value="VIRAL ENVELOPE PROTEIN"/>
    <property type="match status" value="1"/>
</dbReference>
<accession>G3HY79</accession>
<keyword evidence="2" id="KW-0946">Virion</keyword>
<dbReference type="InParanoid" id="G3HY79"/>
<dbReference type="AlphaFoldDB" id="G3HY79"/>
<sequence>MLPPTPLSQTCNQTLIVNSSFLYISTFNNSYLACSSGLTTYIVTSVFLSKRDYCVLVQLLPYLTIHDPDTFLNFWDRGTALQSRPKREPITAITLAVILGLGAKGAGTGIASLVTSNKQYAQLSTTINKDIQELQRGLKNLKDPVVSLSEVVLQNRRGLDLLFLQQGGLCTALKEECCFYSDKTGLVEDSLKKVQDSIEEHKRLREQAESWYQNWFSTSPWLSTLLPSILGPMVGFFNLISFGPWAFQKLTRFIKSQIDTILEKPVLVHYHRLEALDSELPDDNKTPHSPKGLDFLGLEHRTSRFPWPWSRP</sequence>
<keyword evidence="1" id="KW-0175">Coiled coil</keyword>
<dbReference type="Pfam" id="PF00429">
    <property type="entry name" value="TLV_coat"/>
    <property type="match status" value="1"/>
</dbReference>
<dbReference type="Proteomes" id="UP000001075">
    <property type="component" value="Unassembled WGS sequence"/>
</dbReference>
<reference evidence="3" key="1">
    <citation type="journal article" date="2011" name="Nat. Biotechnol.">
        <title>The genomic sequence of the Chinese hamster ovary (CHO)-K1 cell line.</title>
        <authorList>
            <person name="Xu X."/>
            <person name="Nagarajan H."/>
            <person name="Lewis N.E."/>
            <person name="Pan S."/>
            <person name="Cai Z."/>
            <person name="Liu X."/>
            <person name="Chen W."/>
            <person name="Xie M."/>
            <person name="Wang W."/>
            <person name="Hammond S."/>
            <person name="Andersen M.R."/>
            <person name="Neff N."/>
            <person name="Passarelli B."/>
            <person name="Koh W."/>
            <person name="Fan H.C."/>
            <person name="Wang J."/>
            <person name="Gui Y."/>
            <person name="Lee K.H."/>
            <person name="Betenbaugh M.J."/>
            <person name="Quake S.R."/>
            <person name="Famili I."/>
            <person name="Palsson B.O."/>
            <person name="Wang J."/>
        </authorList>
    </citation>
    <scope>NUCLEOTIDE SEQUENCE [LARGE SCALE GENOMIC DNA]</scope>
    <source>
        <strain evidence="3">CHO K1 cell line</strain>
    </source>
</reference>
<evidence type="ECO:0000313" key="3">
    <source>
        <dbReference type="Proteomes" id="UP000001075"/>
    </source>
</evidence>
<keyword evidence="2" id="KW-0261">Viral envelope protein</keyword>
<dbReference type="PANTHER" id="PTHR10424:SF72">
    <property type="entry name" value="BC035947 PROTEIN-RELATED"/>
    <property type="match status" value="1"/>
</dbReference>